<feature type="transmembrane region" description="Helical" evidence="2">
    <location>
        <begin position="72"/>
        <end position="95"/>
    </location>
</feature>
<keyword evidence="4" id="KW-1185">Reference proteome</keyword>
<proteinExistence type="predicted"/>
<dbReference type="Proteomes" id="UP001362999">
    <property type="component" value="Unassembled WGS sequence"/>
</dbReference>
<evidence type="ECO:0000313" key="4">
    <source>
        <dbReference type="Proteomes" id="UP001362999"/>
    </source>
</evidence>
<keyword evidence="2" id="KW-0812">Transmembrane</keyword>
<keyword evidence="2" id="KW-1133">Transmembrane helix</keyword>
<dbReference type="PANTHER" id="PTHR42109:SF2">
    <property type="entry name" value="INTEGRAL MEMBRANE PROTEIN"/>
    <property type="match status" value="1"/>
</dbReference>
<feature type="transmembrane region" description="Helical" evidence="2">
    <location>
        <begin position="278"/>
        <end position="299"/>
    </location>
</feature>
<feature type="compositionally biased region" description="Basic and acidic residues" evidence="1">
    <location>
        <begin position="326"/>
        <end position="343"/>
    </location>
</feature>
<keyword evidence="2" id="KW-0472">Membrane</keyword>
<name>A0AAW0AK63_9AGAR</name>
<feature type="transmembrane region" description="Helical" evidence="2">
    <location>
        <begin position="43"/>
        <end position="66"/>
    </location>
</feature>
<evidence type="ECO:0000256" key="1">
    <source>
        <dbReference type="SAM" id="MobiDB-lite"/>
    </source>
</evidence>
<sequence>MTGKFTGEAGAALVFLIGYSAIFAWMLFAFMTHRIKWRSRYSFLFFHVTIRVASQACGVGFGVLGFANMPLFLAFLILGAEGYFSLVLCSFRFLISWHQHNLPSGESWLEPREPPGKPFLQKLRGFLTFIALGPLSYLAFRDNPMLFFHSALIIANAAIITGGSYLAGANYTMPDDPETKQRLLVSKITRTAGQGVFLAGNVFLLGVILVTMRNNRRDGDSRKKKGSVHPTLWLLFAAWFPLIARGVFGILQACSWSLSYYNFDNYRADGFTTRFTLIEYFLGVLTEWVACILLNLTYLTSKHDPRKPPVKIPGGNSDKFGGRVAEQTEGRTVDGDSNEGTRQ</sequence>
<feature type="transmembrane region" description="Helical" evidence="2">
    <location>
        <begin position="146"/>
        <end position="168"/>
    </location>
</feature>
<gene>
    <name evidence="3" type="ORF">R3P38DRAFT_2546398</name>
</gene>
<dbReference type="EMBL" id="JAWWNJ010000060">
    <property type="protein sequence ID" value="KAK7013310.1"/>
    <property type="molecule type" value="Genomic_DNA"/>
</dbReference>
<dbReference type="AlphaFoldDB" id="A0AAW0AK63"/>
<feature type="transmembrane region" description="Helical" evidence="2">
    <location>
        <begin position="188"/>
        <end position="211"/>
    </location>
</feature>
<reference evidence="3 4" key="1">
    <citation type="journal article" date="2024" name="J Genomics">
        <title>Draft genome sequencing and assembly of Favolaschia claudopus CIRM-BRFM 2984 isolated from oak limbs.</title>
        <authorList>
            <person name="Navarro D."/>
            <person name="Drula E."/>
            <person name="Chaduli D."/>
            <person name="Cazenave R."/>
            <person name="Ahrendt S."/>
            <person name="Wang J."/>
            <person name="Lipzen A."/>
            <person name="Daum C."/>
            <person name="Barry K."/>
            <person name="Grigoriev I.V."/>
            <person name="Favel A."/>
            <person name="Rosso M.N."/>
            <person name="Martin F."/>
        </authorList>
    </citation>
    <scope>NUCLEOTIDE SEQUENCE [LARGE SCALE GENOMIC DNA]</scope>
    <source>
        <strain evidence="3 4">CIRM-BRFM 2984</strain>
    </source>
</reference>
<organism evidence="3 4">
    <name type="scientific">Favolaschia claudopus</name>
    <dbReference type="NCBI Taxonomy" id="2862362"/>
    <lineage>
        <taxon>Eukaryota</taxon>
        <taxon>Fungi</taxon>
        <taxon>Dikarya</taxon>
        <taxon>Basidiomycota</taxon>
        <taxon>Agaricomycotina</taxon>
        <taxon>Agaricomycetes</taxon>
        <taxon>Agaricomycetidae</taxon>
        <taxon>Agaricales</taxon>
        <taxon>Marasmiineae</taxon>
        <taxon>Mycenaceae</taxon>
        <taxon>Favolaschia</taxon>
    </lineage>
</organism>
<evidence type="ECO:0000313" key="3">
    <source>
        <dbReference type="EMBL" id="KAK7013310.1"/>
    </source>
</evidence>
<comment type="caution">
    <text evidence="3">The sequence shown here is derived from an EMBL/GenBank/DDBJ whole genome shotgun (WGS) entry which is preliminary data.</text>
</comment>
<dbReference type="PANTHER" id="PTHR42109">
    <property type="entry name" value="UNPLACED GENOMIC SCAFFOLD UM_SCAF_CONTIG_1.265, WHOLE GENOME SHOTGUN SEQUENCE"/>
    <property type="match status" value="1"/>
</dbReference>
<protein>
    <submittedName>
        <fullName evidence="3">Uncharacterized protein</fullName>
    </submittedName>
</protein>
<feature type="transmembrane region" description="Helical" evidence="2">
    <location>
        <begin position="232"/>
        <end position="258"/>
    </location>
</feature>
<feature type="region of interest" description="Disordered" evidence="1">
    <location>
        <begin position="306"/>
        <end position="343"/>
    </location>
</feature>
<feature type="transmembrane region" description="Helical" evidence="2">
    <location>
        <begin position="12"/>
        <end position="31"/>
    </location>
</feature>
<evidence type="ECO:0000256" key="2">
    <source>
        <dbReference type="SAM" id="Phobius"/>
    </source>
</evidence>
<accession>A0AAW0AK63</accession>